<sequence length="151" mass="16029">MTPRPPRNGALAPHVPGHVFLTQAVRTTRRVFTVGPQCSLPGRSRPLPQARAAGRRSVEVLREVGGVTQPWGFSRAPADSLRRKSRLAFLAQDGVPSVARFPGGPRGSPGGGRGDALEAGRRRSDGPGPPAPEGAPRPGGPVRKRRFLTNR</sequence>
<keyword evidence="3" id="KW-1185">Reference proteome</keyword>
<feature type="compositionally biased region" description="Gly residues" evidence="1">
    <location>
        <begin position="104"/>
        <end position="114"/>
    </location>
</feature>
<feature type="compositionally biased region" description="Basic and acidic residues" evidence="1">
    <location>
        <begin position="115"/>
        <end position="125"/>
    </location>
</feature>
<dbReference type="Proteomes" id="UP000807504">
    <property type="component" value="Unassembled WGS sequence"/>
</dbReference>
<dbReference type="EMBL" id="JABXBU010000003">
    <property type="protein sequence ID" value="KAF8792144.1"/>
    <property type="molecule type" value="Genomic_DNA"/>
</dbReference>
<feature type="compositionally biased region" description="Basic residues" evidence="1">
    <location>
        <begin position="142"/>
        <end position="151"/>
    </location>
</feature>
<evidence type="ECO:0000313" key="3">
    <source>
        <dbReference type="Proteomes" id="UP000807504"/>
    </source>
</evidence>
<dbReference type="AlphaFoldDB" id="A0A8T0FLR7"/>
<organism evidence="2 3">
    <name type="scientific">Argiope bruennichi</name>
    <name type="common">Wasp spider</name>
    <name type="synonym">Aranea bruennichi</name>
    <dbReference type="NCBI Taxonomy" id="94029"/>
    <lineage>
        <taxon>Eukaryota</taxon>
        <taxon>Metazoa</taxon>
        <taxon>Ecdysozoa</taxon>
        <taxon>Arthropoda</taxon>
        <taxon>Chelicerata</taxon>
        <taxon>Arachnida</taxon>
        <taxon>Araneae</taxon>
        <taxon>Araneomorphae</taxon>
        <taxon>Entelegynae</taxon>
        <taxon>Araneoidea</taxon>
        <taxon>Araneidae</taxon>
        <taxon>Argiope</taxon>
    </lineage>
</organism>
<reference evidence="2" key="2">
    <citation type="submission" date="2020-06" db="EMBL/GenBank/DDBJ databases">
        <authorList>
            <person name="Sheffer M."/>
        </authorList>
    </citation>
    <scope>NUCLEOTIDE SEQUENCE</scope>
</reference>
<feature type="compositionally biased region" description="Pro residues" evidence="1">
    <location>
        <begin position="127"/>
        <end position="139"/>
    </location>
</feature>
<comment type="caution">
    <text evidence="2">The sequence shown here is derived from an EMBL/GenBank/DDBJ whole genome shotgun (WGS) entry which is preliminary data.</text>
</comment>
<evidence type="ECO:0000313" key="2">
    <source>
        <dbReference type="EMBL" id="KAF8792144.1"/>
    </source>
</evidence>
<accession>A0A8T0FLR7</accession>
<feature type="region of interest" description="Disordered" evidence="1">
    <location>
        <begin position="94"/>
        <end position="151"/>
    </location>
</feature>
<name>A0A8T0FLR7_ARGBR</name>
<proteinExistence type="predicted"/>
<gene>
    <name evidence="2" type="ORF">HNY73_003785</name>
</gene>
<protein>
    <submittedName>
        <fullName evidence="2">Uncharacterized protein</fullName>
    </submittedName>
</protein>
<evidence type="ECO:0000256" key="1">
    <source>
        <dbReference type="SAM" id="MobiDB-lite"/>
    </source>
</evidence>
<reference evidence="2" key="1">
    <citation type="journal article" date="2020" name="bioRxiv">
        <title>Chromosome-level reference genome of the European wasp spider Argiope bruennichi: a resource for studies on range expansion and evolutionary adaptation.</title>
        <authorList>
            <person name="Sheffer M.M."/>
            <person name="Hoppe A."/>
            <person name="Krehenwinkel H."/>
            <person name="Uhl G."/>
            <person name="Kuss A.W."/>
            <person name="Jensen L."/>
            <person name="Jensen C."/>
            <person name="Gillespie R.G."/>
            <person name="Hoff K.J."/>
            <person name="Prost S."/>
        </authorList>
    </citation>
    <scope>NUCLEOTIDE SEQUENCE</scope>
</reference>